<proteinExistence type="predicted"/>
<feature type="transmembrane region" description="Helical" evidence="2">
    <location>
        <begin position="53"/>
        <end position="75"/>
    </location>
</feature>
<evidence type="ECO:0000313" key="4">
    <source>
        <dbReference type="Proteomes" id="UP001204524"/>
    </source>
</evidence>
<accession>A0ABT1KYH3</accession>
<feature type="transmembrane region" description="Helical" evidence="2">
    <location>
        <begin position="20"/>
        <end position="41"/>
    </location>
</feature>
<organism evidence="3 4">
    <name type="scientific">Nocardioides pinisoli</name>
    <dbReference type="NCBI Taxonomy" id="2950279"/>
    <lineage>
        <taxon>Bacteria</taxon>
        <taxon>Bacillati</taxon>
        <taxon>Actinomycetota</taxon>
        <taxon>Actinomycetes</taxon>
        <taxon>Propionibacteriales</taxon>
        <taxon>Nocardioidaceae</taxon>
        <taxon>Nocardioides</taxon>
    </lineage>
</organism>
<keyword evidence="2" id="KW-1133">Transmembrane helix</keyword>
<keyword evidence="4" id="KW-1185">Reference proteome</keyword>
<comment type="caution">
    <text evidence="3">The sequence shown here is derived from an EMBL/GenBank/DDBJ whole genome shotgun (WGS) entry which is preliminary data.</text>
</comment>
<evidence type="ECO:0000256" key="2">
    <source>
        <dbReference type="SAM" id="Phobius"/>
    </source>
</evidence>
<keyword evidence="2" id="KW-0812">Transmembrane</keyword>
<protein>
    <recommendedName>
        <fullName evidence="5">DUF2637 domain-containing protein</fullName>
    </recommendedName>
</protein>
<evidence type="ECO:0000256" key="1">
    <source>
        <dbReference type="SAM" id="MobiDB-lite"/>
    </source>
</evidence>
<feature type="transmembrane region" description="Helical" evidence="2">
    <location>
        <begin position="117"/>
        <end position="135"/>
    </location>
</feature>
<feature type="transmembrane region" description="Helical" evidence="2">
    <location>
        <begin position="82"/>
        <end position="102"/>
    </location>
</feature>
<evidence type="ECO:0008006" key="5">
    <source>
        <dbReference type="Google" id="ProtNLM"/>
    </source>
</evidence>
<reference evidence="3 4" key="1">
    <citation type="submission" date="2022-06" db="EMBL/GenBank/DDBJ databases">
        <authorList>
            <person name="So Y."/>
        </authorList>
    </citation>
    <scope>NUCLEOTIDE SEQUENCE [LARGE SCALE GENOMIC DNA]</scope>
    <source>
        <strain evidence="3 4">STR3</strain>
    </source>
</reference>
<keyword evidence="2" id="KW-0472">Membrane</keyword>
<dbReference type="RefSeq" id="WP_254182015.1">
    <property type="nucleotide sequence ID" value="NZ_JANARS010000005.1"/>
</dbReference>
<dbReference type="Proteomes" id="UP001204524">
    <property type="component" value="Unassembled WGS sequence"/>
</dbReference>
<gene>
    <name evidence="3" type="ORF">NCI01_13560</name>
</gene>
<dbReference type="EMBL" id="JANARS010000005">
    <property type="protein sequence ID" value="MCP3422825.1"/>
    <property type="molecule type" value="Genomic_DNA"/>
</dbReference>
<evidence type="ECO:0000313" key="3">
    <source>
        <dbReference type="EMBL" id="MCP3422825.1"/>
    </source>
</evidence>
<sequence length="165" mass="16573">MTAHAPHPIHSTPPQAVPRLLAASLAALLVVDLVGGLWAGLAGVNTWDDAWGSHALLAAPLPMIVGQVVLTVAAVRGRSRRAAVPSGLLAVACLVSLASGFFDGGLGHAGLEPGMGAYQAFLLAVTGVVGVLAAARTAQLAARPRAVPSSHPLTTPAHPTEENVS</sequence>
<name>A0ABT1KYH3_9ACTN</name>
<feature type="region of interest" description="Disordered" evidence="1">
    <location>
        <begin position="145"/>
        <end position="165"/>
    </location>
</feature>